<organism evidence="1 2">
    <name type="scientific">Melghiribacillus thermohalophilus</name>
    <dbReference type="NCBI Taxonomy" id="1324956"/>
    <lineage>
        <taxon>Bacteria</taxon>
        <taxon>Bacillati</taxon>
        <taxon>Bacillota</taxon>
        <taxon>Bacilli</taxon>
        <taxon>Bacillales</taxon>
        <taxon>Bacillaceae</taxon>
        <taxon>Melghiribacillus</taxon>
    </lineage>
</organism>
<reference evidence="1 2" key="1">
    <citation type="submission" date="2019-03" db="EMBL/GenBank/DDBJ databases">
        <title>Genomic Encyclopedia of Type Strains, Phase IV (KMG-IV): sequencing the most valuable type-strain genomes for metagenomic binning, comparative biology and taxonomic classification.</title>
        <authorList>
            <person name="Goeker M."/>
        </authorList>
    </citation>
    <scope>NUCLEOTIDE SEQUENCE [LARGE SCALE GENOMIC DNA]</scope>
    <source>
        <strain evidence="1 2">DSM 25894</strain>
    </source>
</reference>
<dbReference type="RefSeq" id="WP_132371537.1">
    <property type="nucleotide sequence ID" value="NZ_SMAN01000007.1"/>
</dbReference>
<gene>
    <name evidence="1" type="ORF">EDD68_10774</name>
</gene>
<accession>A0A4R3N2M7</accession>
<comment type="caution">
    <text evidence="1">The sequence shown here is derived from an EMBL/GenBank/DDBJ whole genome shotgun (WGS) entry which is preliminary data.</text>
</comment>
<dbReference type="AlphaFoldDB" id="A0A4R3N2M7"/>
<evidence type="ECO:0000313" key="2">
    <source>
        <dbReference type="Proteomes" id="UP000294650"/>
    </source>
</evidence>
<protein>
    <submittedName>
        <fullName evidence="1">Uncharacterized protein</fullName>
    </submittedName>
</protein>
<dbReference type="EMBL" id="SMAN01000007">
    <property type="protein sequence ID" value="TCT23360.1"/>
    <property type="molecule type" value="Genomic_DNA"/>
</dbReference>
<name>A0A4R3N2M7_9BACI</name>
<keyword evidence="2" id="KW-1185">Reference proteome</keyword>
<proteinExistence type="predicted"/>
<dbReference type="Proteomes" id="UP000294650">
    <property type="component" value="Unassembled WGS sequence"/>
</dbReference>
<evidence type="ECO:0000313" key="1">
    <source>
        <dbReference type="EMBL" id="TCT23360.1"/>
    </source>
</evidence>
<sequence length="73" mass="8290">MEHSDLTKSIENAVKKEAVKLFEKMKSESTTYGEVNQKLYELTWGKGGPYFGLIVKEARKMLHEEVKGLKISG</sequence>